<proteinExistence type="predicted"/>
<sequence length="70" mass="8075">MGYRGALLLCLTMFLLVTAMASTDPQRRALKSYLLSAYEKGRKLLGSPYPWDDPWACNYPYFCRRSPGHR</sequence>
<protein>
    <submittedName>
        <fullName evidence="2">Uncharacterized protein</fullName>
    </submittedName>
</protein>
<comment type="caution">
    <text evidence="2">The sequence shown here is derived from an EMBL/GenBank/DDBJ whole genome shotgun (WGS) entry which is preliminary data.</text>
</comment>
<name>A0AAV8SKK0_9ROSI</name>
<organism evidence="2 3">
    <name type="scientific">Erythroxylum novogranatense</name>
    <dbReference type="NCBI Taxonomy" id="1862640"/>
    <lineage>
        <taxon>Eukaryota</taxon>
        <taxon>Viridiplantae</taxon>
        <taxon>Streptophyta</taxon>
        <taxon>Embryophyta</taxon>
        <taxon>Tracheophyta</taxon>
        <taxon>Spermatophyta</taxon>
        <taxon>Magnoliopsida</taxon>
        <taxon>eudicotyledons</taxon>
        <taxon>Gunneridae</taxon>
        <taxon>Pentapetalae</taxon>
        <taxon>rosids</taxon>
        <taxon>fabids</taxon>
        <taxon>Malpighiales</taxon>
        <taxon>Erythroxylaceae</taxon>
        <taxon>Erythroxylum</taxon>
    </lineage>
</organism>
<feature type="signal peptide" evidence="1">
    <location>
        <begin position="1"/>
        <end position="21"/>
    </location>
</feature>
<keyword evidence="3" id="KW-1185">Reference proteome</keyword>
<dbReference type="EMBL" id="JAIWQS010000010">
    <property type="protein sequence ID" value="KAJ8752811.1"/>
    <property type="molecule type" value="Genomic_DNA"/>
</dbReference>
<gene>
    <name evidence="2" type="ORF">K2173_008546</name>
</gene>
<evidence type="ECO:0000256" key="1">
    <source>
        <dbReference type="SAM" id="SignalP"/>
    </source>
</evidence>
<accession>A0AAV8SKK0</accession>
<dbReference type="AlphaFoldDB" id="A0AAV8SKK0"/>
<evidence type="ECO:0000313" key="2">
    <source>
        <dbReference type="EMBL" id="KAJ8752811.1"/>
    </source>
</evidence>
<feature type="chain" id="PRO_5043395494" evidence="1">
    <location>
        <begin position="22"/>
        <end position="70"/>
    </location>
</feature>
<reference evidence="2 3" key="1">
    <citation type="submission" date="2021-09" db="EMBL/GenBank/DDBJ databases">
        <title>Genomic insights and catalytic innovation underlie evolution of tropane alkaloids biosynthesis.</title>
        <authorList>
            <person name="Wang Y.-J."/>
            <person name="Tian T."/>
            <person name="Huang J.-P."/>
            <person name="Huang S.-X."/>
        </authorList>
    </citation>
    <scope>NUCLEOTIDE SEQUENCE [LARGE SCALE GENOMIC DNA]</scope>
    <source>
        <strain evidence="2">KIB-2018</strain>
        <tissue evidence="2">Leaf</tissue>
    </source>
</reference>
<evidence type="ECO:0000313" key="3">
    <source>
        <dbReference type="Proteomes" id="UP001159364"/>
    </source>
</evidence>
<keyword evidence="1" id="KW-0732">Signal</keyword>
<dbReference type="Proteomes" id="UP001159364">
    <property type="component" value="Linkage Group LG10"/>
</dbReference>